<protein>
    <submittedName>
        <fullName evidence="1">Uncharacterized protein</fullName>
    </submittedName>
</protein>
<organism evidence="1 2">
    <name type="scientific">Vaccinium darrowii</name>
    <dbReference type="NCBI Taxonomy" id="229202"/>
    <lineage>
        <taxon>Eukaryota</taxon>
        <taxon>Viridiplantae</taxon>
        <taxon>Streptophyta</taxon>
        <taxon>Embryophyta</taxon>
        <taxon>Tracheophyta</taxon>
        <taxon>Spermatophyta</taxon>
        <taxon>Magnoliopsida</taxon>
        <taxon>eudicotyledons</taxon>
        <taxon>Gunneridae</taxon>
        <taxon>Pentapetalae</taxon>
        <taxon>asterids</taxon>
        <taxon>Ericales</taxon>
        <taxon>Ericaceae</taxon>
        <taxon>Vaccinioideae</taxon>
        <taxon>Vaccinieae</taxon>
        <taxon>Vaccinium</taxon>
    </lineage>
</organism>
<comment type="caution">
    <text evidence="1">The sequence shown here is derived from an EMBL/GenBank/DDBJ whole genome shotgun (WGS) entry which is preliminary data.</text>
</comment>
<dbReference type="EMBL" id="CM037161">
    <property type="protein sequence ID" value="KAH7856210.1"/>
    <property type="molecule type" value="Genomic_DNA"/>
</dbReference>
<evidence type="ECO:0000313" key="2">
    <source>
        <dbReference type="Proteomes" id="UP000828048"/>
    </source>
</evidence>
<name>A0ACB7YRP7_9ERIC</name>
<dbReference type="Proteomes" id="UP000828048">
    <property type="component" value="Chromosome 11"/>
</dbReference>
<accession>A0ACB7YRP7</accession>
<reference evidence="1 2" key="1">
    <citation type="journal article" date="2021" name="Hortic Res">
        <title>High-quality reference genome and annotation aids understanding of berry development for evergreen blueberry (Vaccinium darrowii).</title>
        <authorList>
            <person name="Yu J."/>
            <person name="Hulse-Kemp A.M."/>
            <person name="Babiker E."/>
            <person name="Staton M."/>
        </authorList>
    </citation>
    <scope>NUCLEOTIDE SEQUENCE [LARGE SCALE GENOMIC DNA]</scope>
    <source>
        <strain evidence="2">cv. NJ 8807/NJ 8810</strain>
        <tissue evidence="1">Young leaf</tissue>
    </source>
</reference>
<sequence>MMITSKPDSGAEGNNITNVIGKWDLCKRECLMNNCKYKVDRISQLPEPIIHHILSFLPAEDAVCSSILSKRWHRMWCTFPIFYFKLNEYDYFSKHGKDWQAETSNDEFLTYVEESLNRRLLHRFSIHKFRMLMYFLNLELFTPWMDRWLAIIVGGM</sequence>
<proteinExistence type="predicted"/>
<evidence type="ECO:0000313" key="1">
    <source>
        <dbReference type="EMBL" id="KAH7856210.1"/>
    </source>
</evidence>
<gene>
    <name evidence="1" type="ORF">Vadar_033948</name>
</gene>
<keyword evidence="2" id="KW-1185">Reference proteome</keyword>